<dbReference type="OrthoDB" id="341259at2759"/>
<sequence>MDPVSVASLVAACASLATNCVKAAEALRSLVDRYKQAELSILSLVEECATIQLAWRGIEKWAEKNIQQMDSHEEIAERLARSVYAGQLIMSALQEDIGNLAPKTGGFRRRASLSWSDDLIREHQNRIRGQTNALQLLLQVISMPQSEERAEVLTIKEDVFRKVDDSVLSIIPSRLSSRLSITGSDWGSIRSNATGNLRYIPFSFDNDLFTSYVYKRNYRPLSNLRKSITDDYGNQLRDQSMDEYGAMKESASIFEMKRRDYIRTVRAQYDRVKDAWSGFRATAVLIPQLSLQPGIDIPHKGHLDSFDNRELRKAFYNHNEVERSSYRDIISRLQEGGDIVALFHPRPIDPARLINFLWYAMDKFEDLFITVMQRIAFWAGSSWIADFKAAFLENQLSERNLASDVWQEVENAATYANNAQRLVKDSSKRPSSLELACTARIYGLASYLLRTGFRPVKGEEHKHPLVFARVHNDKKLEEIFQDWSSVPDILSAALDALVRSARCDSIHWSTKSGLPIRLSAVDAAQLFIQHGAHGAIGALHASPYGAEAIPVIHSIAYAIGHLRELPEAVRSAYRIFELLLQSGVSPDISGSMMGASGEISLLALAAYLNDRRLVDILLKNGAREFAIYPSFAYREVKASIDSTMMDVLKASGIELAWH</sequence>
<evidence type="ECO:0000313" key="2">
    <source>
        <dbReference type="Proteomes" id="UP000800094"/>
    </source>
</evidence>
<name>A0A6A6IAZ0_9PLEO</name>
<evidence type="ECO:0000313" key="1">
    <source>
        <dbReference type="EMBL" id="KAF2247409.1"/>
    </source>
</evidence>
<dbReference type="RefSeq" id="XP_033682413.1">
    <property type="nucleotide sequence ID" value="XM_033822395.1"/>
</dbReference>
<keyword evidence="2" id="KW-1185">Reference proteome</keyword>
<protein>
    <submittedName>
        <fullName evidence="1">Uncharacterized protein</fullName>
    </submittedName>
</protein>
<dbReference type="AlphaFoldDB" id="A0A6A6IAZ0"/>
<organism evidence="1 2">
    <name type="scientific">Trematosphaeria pertusa</name>
    <dbReference type="NCBI Taxonomy" id="390896"/>
    <lineage>
        <taxon>Eukaryota</taxon>
        <taxon>Fungi</taxon>
        <taxon>Dikarya</taxon>
        <taxon>Ascomycota</taxon>
        <taxon>Pezizomycotina</taxon>
        <taxon>Dothideomycetes</taxon>
        <taxon>Pleosporomycetidae</taxon>
        <taxon>Pleosporales</taxon>
        <taxon>Massarineae</taxon>
        <taxon>Trematosphaeriaceae</taxon>
        <taxon>Trematosphaeria</taxon>
    </lineage>
</organism>
<gene>
    <name evidence="1" type="ORF">BU26DRAFT_347708</name>
</gene>
<dbReference type="GeneID" id="54575725"/>
<proteinExistence type="predicted"/>
<dbReference type="EMBL" id="ML987197">
    <property type="protein sequence ID" value="KAF2247409.1"/>
    <property type="molecule type" value="Genomic_DNA"/>
</dbReference>
<reference evidence="1" key="1">
    <citation type="journal article" date="2020" name="Stud. Mycol.">
        <title>101 Dothideomycetes genomes: a test case for predicting lifestyles and emergence of pathogens.</title>
        <authorList>
            <person name="Haridas S."/>
            <person name="Albert R."/>
            <person name="Binder M."/>
            <person name="Bloem J."/>
            <person name="Labutti K."/>
            <person name="Salamov A."/>
            <person name="Andreopoulos B."/>
            <person name="Baker S."/>
            <person name="Barry K."/>
            <person name="Bills G."/>
            <person name="Bluhm B."/>
            <person name="Cannon C."/>
            <person name="Castanera R."/>
            <person name="Culley D."/>
            <person name="Daum C."/>
            <person name="Ezra D."/>
            <person name="Gonzalez J."/>
            <person name="Henrissat B."/>
            <person name="Kuo A."/>
            <person name="Liang C."/>
            <person name="Lipzen A."/>
            <person name="Lutzoni F."/>
            <person name="Magnuson J."/>
            <person name="Mondo S."/>
            <person name="Nolan M."/>
            <person name="Ohm R."/>
            <person name="Pangilinan J."/>
            <person name="Park H.-J."/>
            <person name="Ramirez L."/>
            <person name="Alfaro M."/>
            <person name="Sun H."/>
            <person name="Tritt A."/>
            <person name="Yoshinaga Y."/>
            <person name="Zwiers L.-H."/>
            <person name="Turgeon B."/>
            <person name="Goodwin S."/>
            <person name="Spatafora J."/>
            <person name="Crous P."/>
            <person name="Grigoriev I."/>
        </authorList>
    </citation>
    <scope>NUCLEOTIDE SEQUENCE</scope>
    <source>
        <strain evidence="1">CBS 122368</strain>
    </source>
</reference>
<accession>A0A6A6IAZ0</accession>
<dbReference type="Proteomes" id="UP000800094">
    <property type="component" value="Unassembled WGS sequence"/>
</dbReference>